<sequence length="292" mass="29481">MGTDVDGGVAGVLRAGSRALADLVLPRSCAGCARPGDVLCPACRRRLTRPRLAEPRRHPPGFPPTVAAGAYAGPVRPAVLAFKEHGRAELAGPLGTALALAVCVVLAGAAGPAGAPVLLVPVPSSPAAIRQRGRDHVRELADRAVVELRDAGLDARTAPVLGRLRGRAGRTRDSAGLDAAARRANLSGRFQARPAGHGAWAGVPAGSRLVLVDDVVTSGATLTEGARALAGPGDTPCRDTPVLAAVVAATPRRVHRPFAPPPPGAFTVRGRGGEGADRASTVGTGARRLASG</sequence>
<keyword evidence="6" id="KW-1185">Reference proteome</keyword>
<dbReference type="Proteomes" id="UP000648663">
    <property type="component" value="Unassembled WGS sequence"/>
</dbReference>
<dbReference type="PANTHER" id="PTHR47505:SF1">
    <property type="entry name" value="DNA UTILIZATION PROTEIN YHGH"/>
    <property type="match status" value="1"/>
</dbReference>
<reference evidence="6" key="2">
    <citation type="journal article" date="2019" name="Int. J. Syst. Evol. Microbiol.">
        <title>The Global Catalogue of Microorganisms (GCM) 10K type strain sequencing project: providing services to taxonomists for standard genome sequencing and annotation.</title>
        <authorList>
            <consortium name="The Broad Institute Genomics Platform"/>
            <consortium name="The Broad Institute Genome Sequencing Center for Infectious Disease"/>
            <person name="Wu L."/>
            <person name="Ma J."/>
        </authorList>
    </citation>
    <scope>NUCLEOTIDE SEQUENCE [LARGE SCALE GENOMIC DNA]</scope>
    <source>
        <strain evidence="6">CGMCC 4.5581</strain>
    </source>
</reference>
<dbReference type="AlphaFoldDB" id="A0A846LQG6"/>
<dbReference type="InterPro" id="IPR051910">
    <property type="entry name" value="ComF/GntX_DNA_util-trans"/>
</dbReference>
<comment type="similarity">
    <text evidence="1">Belongs to the ComF/GntX family.</text>
</comment>
<keyword evidence="4" id="KW-0808">Transferase</keyword>
<dbReference type="Gene3D" id="3.40.50.2020">
    <property type="match status" value="1"/>
</dbReference>
<dbReference type="SUPFAM" id="SSF53271">
    <property type="entry name" value="PRTase-like"/>
    <property type="match status" value="1"/>
</dbReference>
<protein>
    <submittedName>
        <fullName evidence="3 4">Phosphoribosyltransferase</fullName>
    </submittedName>
</protein>
<reference evidence="3" key="4">
    <citation type="submission" date="2024-05" db="EMBL/GenBank/DDBJ databases">
        <authorList>
            <person name="Sun Q."/>
            <person name="Zhou Y."/>
        </authorList>
    </citation>
    <scope>NUCLEOTIDE SEQUENCE</scope>
    <source>
        <strain evidence="3">CGMCC 4.5581</strain>
    </source>
</reference>
<proteinExistence type="inferred from homology"/>
<reference evidence="4 5" key="3">
    <citation type="submission" date="2020-02" db="EMBL/GenBank/DDBJ databases">
        <title>Sequencing the genomes of 1000 actinobacteria strains.</title>
        <authorList>
            <person name="Klenk H.-P."/>
        </authorList>
    </citation>
    <scope>NUCLEOTIDE SEQUENCE [LARGE SCALE GENOMIC DNA]</scope>
    <source>
        <strain evidence="4 5">DSM 45201</strain>
    </source>
</reference>
<accession>A0A846LQG6</accession>
<evidence type="ECO:0000313" key="6">
    <source>
        <dbReference type="Proteomes" id="UP000648663"/>
    </source>
</evidence>
<feature type="region of interest" description="Disordered" evidence="2">
    <location>
        <begin position="254"/>
        <end position="292"/>
    </location>
</feature>
<name>A0A846LQG6_9ACTN</name>
<evidence type="ECO:0000313" key="5">
    <source>
        <dbReference type="Proteomes" id="UP000552836"/>
    </source>
</evidence>
<gene>
    <name evidence="4" type="ORF">FB380_002181</name>
    <name evidence="3" type="ORF">GCM10011589_30050</name>
</gene>
<dbReference type="Proteomes" id="UP000552836">
    <property type="component" value="Unassembled WGS sequence"/>
</dbReference>
<reference evidence="3" key="1">
    <citation type="journal article" date="2014" name="Int. J. Syst. Evol. Microbiol.">
        <title>Complete genome of a new Firmicutes species belonging to the dominant human colonic microbiota ('Ruminococcus bicirculans') reveals two chromosomes and a selective capacity to utilize plant glucans.</title>
        <authorList>
            <consortium name="NISC Comparative Sequencing Program"/>
            <person name="Wegmann U."/>
            <person name="Louis P."/>
            <person name="Goesmann A."/>
            <person name="Henrissat B."/>
            <person name="Duncan S.H."/>
            <person name="Flint H.J."/>
        </authorList>
    </citation>
    <scope>NUCLEOTIDE SEQUENCE</scope>
    <source>
        <strain evidence="3">CGMCC 4.5581</strain>
    </source>
</reference>
<dbReference type="CDD" id="cd06223">
    <property type="entry name" value="PRTases_typeI"/>
    <property type="match status" value="1"/>
</dbReference>
<dbReference type="InterPro" id="IPR029057">
    <property type="entry name" value="PRTase-like"/>
</dbReference>
<dbReference type="PANTHER" id="PTHR47505">
    <property type="entry name" value="DNA UTILIZATION PROTEIN YHGH"/>
    <property type="match status" value="1"/>
</dbReference>
<evidence type="ECO:0000313" key="3">
    <source>
        <dbReference type="EMBL" id="GGL71727.1"/>
    </source>
</evidence>
<comment type="caution">
    <text evidence="4">The sequence shown here is derived from an EMBL/GenBank/DDBJ whole genome shotgun (WGS) entry which is preliminary data.</text>
</comment>
<dbReference type="EMBL" id="JAAMPA010000001">
    <property type="protein sequence ID" value="NIH67735.1"/>
    <property type="molecule type" value="Genomic_DNA"/>
</dbReference>
<evidence type="ECO:0000256" key="1">
    <source>
        <dbReference type="ARBA" id="ARBA00008007"/>
    </source>
</evidence>
<evidence type="ECO:0000256" key="2">
    <source>
        <dbReference type="SAM" id="MobiDB-lite"/>
    </source>
</evidence>
<dbReference type="RefSeq" id="WP_188959607.1">
    <property type="nucleotide sequence ID" value="NZ_BAABJU010000012.1"/>
</dbReference>
<dbReference type="InterPro" id="IPR000836">
    <property type="entry name" value="PRTase_dom"/>
</dbReference>
<dbReference type="GO" id="GO:0016757">
    <property type="term" value="F:glycosyltransferase activity"/>
    <property type="evidence" value="ECO:0007669"/>
    <property type="project" value="UniProtKB-KW"/>
</dbReference>
<keyword evidence="4" id="KW-0328">Glycosyltransferase</keyword>
<dbReference type="EMBL" id="BMMI01000005">
    <property type="protein sequence ID" value="GGL71727.1"/>
    <property type="molecule type" value="Genomic_DNA"/>
</dbReference>
<organism evidence="4 5">
    <name type="scientific">Modestobacter marinus</name>
    <dbReference type="NCBI Taxonomy" id="477641"/>
    <lineage>
        <taxon>Bacteria</taxon>
        <taxon>Bacillati</taxon>
        <taxon>Actinomycetota</taxon>
        <taxon>Actinomycetes</taxon>
        <taxon>Geodermatophilales</taxon>
        <taxon>Geodermatophilaceae</taxon>
        <taxon>Modestobacter</taxon>
    </lineage>
</organism>
<evidence type="ECO:0000313" key="4">
    <source>
        <dbReference type="EMBL" id="NIH67735.1"/>
    </source>
</evidence>